<dbReference type="RefSeq" id="WP_017617574.1">
    <property type="nucleotide sequence ID" value="NZ_ANBG01000081.1"/>
</dbReference>
<gene>
    <name evidence="2" type="ORF">CDO52_09480</name>
</gene>
<dbReference type="KEGG" id="ngv:CDO52_09480"/>
<evidence type="ECO:0000313" key="3">
    <source>
        <dbReference type="Proteomes" id="UP000215005"/>
    </source>
</evidence>
<dbReference type="EMBL" id="CP022753">
    <property type="protein sequence ID" value="ASU82990.1"/>
    <property type="molecule type" value="Genomic_DNA"/>
</dbReference>
<protein>
    <submittedName>
        <fullName evidence="2">Oxygenase</fullName>
    </submittedName>
</protein>
<dbReference type="Gene3D" id="3.50.50.60">
    <property type="entry name" value="FAD/NAD(P)-binding domain"/>
    <property type="match status" value="2"/>
</dbReference>
<dbReference type="Pfam" id="PF17885">
    <property type="entry name" value="Smoa_sbd"/>
    <property type="match status" value="1"/>
</dbReference>
<dbReference type="InterPro" id="IPR041654">
    <property type="entry name" value="StyA_sbd"/>
</dbReference>
<dbReference type="Gene3D" id="3.30.9.40">
    <property type="match status" value="1"/>
</dbReference>
<dbReference type="Proteomes" id="UP000215005">
    <property type="component" value="Chromosome"/>
</dbReference>
<reference evidence="2 3" key="1">
    <citation type="submission" date="2017-08" db="EMBL/GenBank/DDBJ databases">
        <title>The complete genome sequence of Nocardiopsis gilva YIM 90087.</title>
        <authorList>
            <person name="Yin M."/>
            <person name="Tang S."/>
        </authorList>
    </citation>
    <scope>NUCLEOTIDE SEQUENCE [LARGE SCALE GENOMIC DNA]</scope>
    <source>
        <strain evidence="2 3">YIM 90087</strain>
    </source>
</reference>
<evidence type="ECO:0000259" key="1">
    <source>
        <dbReference type="Pfam" id="PF17885"/>
    </source>
</evidence>
<organism evidence="2 3">
    <name type="scientific">Nocardiopsis gilva YIM 90087</name>
    <dbReference type="NCBI Taxonomy" id="1235441"/>
    <lineage>
        <taxon>Bacteria</taxon>
        <taxon>Bacillati</taxon>
        <taxon>Actinomycetota</taxon>
        <taxon>Actinomycetes</taxon>
        <taxon>Streptosporangiales</taxon>
        <taxon>Nocardiopsidaceae</taxon>
        <taxon>Nocardiopsis</taxon>
    </lineage>
</organism>
<dbReference type="SUPFAM" id="SSF51905">
    <property type="entry name" value="FAD/NAD(P)-binding domain"/>
    <property type="match status" value="1"/>
</dbReference>
<dbReference type="AlphaFoldDB" id="A0A223S4C4"/>
<evidence type="ECO:0000313" key="2">
    <source>
        <dbReference type="EMBL" id="ASU82990.1"/>
    </source>
</evidence>
<accession>A0A223S4C4</accession>
<keyword evidence="3" id="KW-1185">Reference proteome</keyword>
<dbReference type="OrthoDB" id="3414915at2"/>
<feature type="domain" description="Styrene monooxygenase StyA putative substrate binding" evidence="1">
    <location>
        <begin position="147"/>
        <end position="257"/>
    </location>
</feature>
<name>A0A223S4C4_9ACTN</name>
<sequence length="414" mass="45622">MRRILVCGAGQSGLQLALGLQEAGYDVTVVSARTPDEIRWGYVTSTQCMFDGALAIEREQRLNLWDGAAPRIGGLGVSVGGVGGNGRSVDWLGRLDGPAQSVDQRVKMARWLEEFQRRGGTVVVHGATVSDLEGYARLYDLVIVATGKGELVELFDRDDRRSRHAAPQRSLSVVYVHGMEPRPEHPHVPAVRCNLIPGVGELFVMPALTHSGPCDILFFEGIPGGPLDVFGDIRTPQEHLWRTLELMRLFTPWEYERCRGVELTDARAVLTGGYTPVVRHPVGRLPSGRTVLGMADAVVANDPITGQGSNSASRCAALYQRAIRAHEDRPFDEAFMTATFERYWAYARHVTAWTDAMLASPAPHMLRLIEAAERHQGIADRFANGFDDPADLESWFLDPVGAARYLAYITMDED</sequence>
<proteinExistence type="predicted"/>
<dbReference type="InterPro" id="IPR036188">
    <property type="entry name" value="FAD/NAD-bd_sf"/>
</dbReference>